<name>A0A0M0KGH2_ALKHA</name>
<organism evidence="7">
    <name type="scientific">Halalkalibacterium halodurans</name>
    <name type="common">Bacillus halodurans</name>
    <dbReference type="NCBI Taxonomy" id="86665"/>
    <lineage>
        <taxon>Bacteria</taxon>
        <taxon>Bacillati</taxon>
        <taxon>Bacillota</taxon>
        <taxon>Bacilli</taxon>
        <taxon>Bacillales</taxon>
        <taxon>Bacillaceae</taxon>
        <taxon>Halalkalibacterium (ex Joshi et al. 2022)</taxon>
    </lineage>
</organism>
<dbReference type="GO" id="GO:0003700">
    <property type="term" value="F:DNA-binding transcription factor activity"/>
    <property type="evidence" value="ECO:0007669"/>
    <property type="project" value="InterPro"/>
</dbReference>
<dbReference type="AlphaFoldDB" id="A0A0M0KGH2"/>
<comment type="caution">
    <text evidence="7">The sequence shown here is derived from an EMBL/GenBank/DDBJ whole genome shotgun (WGS) entry which is preliminary data.</text>
</comment>
<dbReference type="GeneID" id="87599219"/>
<keyword evidence="3" id="KW-0804">Transcription</keyword>
<dbReference type="InterPro" id="IPR001789">
    <property type="entry name" value="Sig_transdc_resp-reg_receiver"/>
</dbReference>
<accession>A0A4Y7X1D8</accession>
<feature type="domain" description="HTH araC/xylS-type" evidence="5">
    <location>
        <begin position="157"/>
        <end position="255"/>
    </location>
</feature>
<dbReference type="Gene3D" id="1.10.10.60">
    <property type="entry name" value="Homeodomain-like"/>
    <property type="match status" value="2"/>
</dbReference>
<dbReference type="Pfam" id="PF12833">
    <property type="entry name" value="HTH_18"/>
    <property type="match status" value="1"/>
</dbReference>
<evidence type="ECO:0000256" key="2">
    <source>
        <dbReference type="ARBA" id="ARBA00023125"/>
    </source>
</evidence>
<dbReference type="PANTHER" id="PTHR43280">
    <property type="entry name" value="ARAC-FAMILY TRANSCRIPTIONAL REGULATOR"/>
    <property type="match status" value="1"/>
</dbReference>
<feature type="domain" description="Response regulatory" evidence="6">
    <location>
        <begin position="5"/>
        <end position="122"/>
    </location>
</feature>
<dbReference type="PATRIC" id="fig|136160.3.peg.519"/>
<evidence type="ECO:0000259" key="6">
    <source>
        <dbReference type="PROSITE" id="PS50110"/>
    </source>
</evidence>
<accession>A0A0M0KGH2</accession>
<dbReference type="PROSITE" id="PS00041">
    <property type="entry name" value="HTH_ARAC_FAMILY_1"/>
    <property type="match status" value="1"/>
</dbReference>
<evidence type="ECO:0000313" key="7">
    <source>
        <dbReference type="EMBL" id="KOO37682.1"/>
    </source>
</evidence>
<dbReference type="CDD" id="cd17536">
    <property type="entry name" value="REC_YesN-like"/>
    <property type="match status" value="1"/>
</dbReference>
<protein>
    <submittedName>
        <fullName evidence="7">Chemotaxis protein CheY</fullName>
    </submittedName>
</protein>
<dbReference type="RefSeq" id="WP_053430219.1">
    <property type="nucleotide sequence ID" value="NZ_CP040441.1"/>
</dbReference>
<keyword evidence="1" id="KW-0805">Transcription regulation</keyword>
<dbReference type="InterPro" id="IPR018062">
    <property type="entry name" value="HTH_AraC-typ_CS"/>
</dbReference>
<dbReference type="GO" id="GO:0043565">
    <property type="term" value="F:sequence-specific DNA binding"/>
    <property type="evidence" value="ECO:0007669"/>
    <property type="project" value="InterPro"/>
</dbReference>
<gene>
    <name evidence="7" type="ORF">AMD02_01595</name>
</gene>
<dbReference type="InterPro" id="IPR018060">
    <property type="entry name" value="HTH_AraC"/>
</dbReference>
<dbReference type="PANTHER" id="PTHR43280:SF28">
    <property type="entry name" value="HTH-TYPE TRANSCRIPTIONAL ACTIVATOR RHAS"/>
    <property type="match status" value="1"/>
</dbReference>
<evidence type="ECO:0000256" key="1">
    <source>
        <dbReference type="ARBA" id="ARBA00023015"/>
    </source>
</evidence>
<reference evidence="7" key="1">
    <citation type="submission" date="2015-08" db="EMBL/GenBank/DDBJ databases">
        <title>Complete DNA Sequence of Pseudomonas syringae pv. actinidiae, the Causal Agent of Kiwifruit Canker Disease.</title>
        <authorList>
            <person name="Rikkerink E.H.A."/>
            <person name="Fineran P.C."/>
        </authorList>
    </citation>
    <scope>NUCLEOTIDE SEQUENCE</scope>
    <source>
        <strain evidence="7">DSM 13666</strain>
    </source>
</reference>
<dbReference type="PROSITE" id="PS50110">
    <property type="entry name" value="RESPONSE_REGULATORY"/>
    <property type="match status" value="1"/>
</dbReference>
<dbReference type="GO" id="GO:0000160">
    <property type="term" value="P:phosphorelay signal transduction system"/>
    <property type="evidence" value="ECO:0007669"/>
    <property type="project" value="InterPro"/>
</dbReference>
<evidence type="ECO:0000256" key="3">
    <source>
        <dbReference type="ARBA" id="ARBA00023163"/>
    </source>
</evidence>
<dbReference type="InterPro" id="IPR011006">
    <property type="entry name" value="CheY-like_superfamily"/>
</dbReference>
<keyword evidence="4" id="KW-0597">Phosphoprotein</keyword>
<dbReference type="SUPFAM" id="SSF52172">
    <property type="entry name" value="CheY-like"/>
    <property type="match status" value="1"/>
</dbReference>
<evidence type="ECO:0000256" key="4">
    <source>
        <dbReference type="PROSITE-ProRule" id="PRU00169"/>
    </source>
</evidence>
<keyword evidence="2" id="KW-0238">DNA-binding</keyword>
<dbReference type="SUPFAM" id="SSF46689">
    <property type="entry name" value="Homeodomain-like"/>
    <property type="match status" value="2"/>
</dbReference>
<dbReference type="PRINTS" id="PR00032">
    <property type="entry name" value="HTHARAC"/>
</dbReference>
<dbReference type="InterPro" id="IPR009057">
    <property type="entry name" value="Homeodomain-like_sf"/>
</dbReference>
<dbReference type="Gene3D" id="3.40.50.2300">
    <property type="match status" value="1"/>
</dbReference>
<dbReference type="SMART" id="SM00342">
    <property type="entry name" value="HTH_ARAC"/>
    <property type="match status" value="1"/>
</dbReference>
<feature type="modified residue" description="4-aspartylphosphate" evidence="4">
    <location>
        <position position="57"/>
    </location>
</feature>
<sequence length="257" mass="29588">MKQQTVLIVDDEPRSRRGLKRTLEAWSPKLLNVQTAASAKEAITRLNEETIDLLITDIRMPEMSGLHLVKALQEQNPKPVCIVISAYSEFEYAHTALELGVRHYLLKPVKKEKLIEAVESALQMKKEQDRFGQVEKVWDEKIDAIEKERLSSSDSIHEALHYIDAHLDQKIGLKDVAKSVHLNPSYLSALFKEKTNMTFSEYLTRKRLQHAKHLLVSTDRPISDIAEKCGYQTAKYFIKIFKEHEGMTPTQYRKGTE</sequence>
<dbReference type="SMART" id="SM00448">
    <property type="entry name" value="REC"/>
    <property type="match status" value="1"/>
</dbReference>
<proteinExistence type="predicted"/>
<evidence type="ECO:0000259" key="5">
    <source>
        <dbReference type="PROSITE" id="PS01124"/>
    </source>
</evidence>
<dbReference type="EMBL" id="LILD01000001">
    <property type="protein sequence ID" value="KOO37682.1"/>
    <property type="molecule type" value="Genomic_DNA"/>
</dbReference>
<dbReference type="PROSITE" id="PS01124">
    <property type="entry name" value="HTH_ARAC_FAMILY_2"/>
    <property type="match status" value="1"/>
</dbReference>
<dbReference type="Pfam" id="PF00072">
    <property type="entry name" value="Response_reg"/>
    <property type="match status" value="1"/>
</dbReference>
<dbReference type="InterPro" id="IPR020449">
    <property type="entry name" value="Tscrpt_reg_AraC-type_HTH"/>
</dbReference>